<evidence type="ECO:0000313" key="9">
    <source>
        <dbReference type="EMBL" id="MBP3955693.1"/>
    </source>
</evidence>
<evidence type="ECO:0000256" key="2">
    <source>
        <dbReference type="ARBA" id="ARBA00022475"/>
    </source>
</evidence>
<reference evidence="9 10" key="1">
    <citation type="submission" date="2021-04" db="EMBL/GenBank/DDBJ databases">
        <authorList>
            <person name="Ivanova A."/>
        </authorList>
    </citation>
    <scope>NUCLEOTIDE SEQUENCE [LARGE SCALE GENOMIC DNA]</scope>
    <source>
        <strain evidence="9 10">G18</strain>
    </source>
</reference>
<name>A0ABS5BS59_9BACT</name>
<evidence type="ECO:0000256" key="3">
    <source>
        <dbReference type="ARBA" id="ARBA00022679"/>
    </source>
</evidence>
<feature type="transmembrane region" description="Helical" evidence="8">
    <location>
        <begin position="209"/>
        <end position="229"/>
    </location>
</feature>
<feature type="transmembrane region" description="Helical" evidence="8">
    <location>
        <begin position="392"/>
        <end position="417"/>
    </location>
</feature>
<dbReference type="Proteomes" id="UP000676565">
    <property type="component" value="Unassembled WGS sequence"/>
</dbReference>
<feature type="transmembrane region" description="Helical" evidence="8">
    <location>
        <begin position="298"/>
        <end position="330"/>
    </location>
</feature>
<keyword evidence="4 8" id="KW-0812">Transmembrane</keyword>
<protein>
    <submittedName>
        <fullName evidence="9">DUF2029 domain-containing protein</fullName>
    </submittedName>
</protein>
<dbReference type="RefSeq" id="WP_210653758.1">
    <property type="nucleotide sequence ID" value="NZ_JAGKQQ010000001.1"/>
</dbReference>
<evidence type="ECO:0000256" key="5">
    <source>
        <dbReference type="ARBA" id="ARBA00022989"/>
    </source>
</evidence>
<evidence type="ECO:0000256" key="7">
    <source>
        <dbReference type="ARBA" id="ARBA00024033"/>
    </source>
</evidence>
<keyword evidence="6 8" id="KW-0472">Membrane</keyword>
<proteinExistence type="inferred from homology"/>
<feature type="transmembrane region" description="Helical" evidence="8">
    <location>
        <begin position="173"/>
        <end position="197"/>
    </location>
</feature>
<dbReference type="EMBL" id="JAGKQQ010000001">
    <property type="protein sequence ID" value="MBP3955693.1"/>
    <property type="molecule type" value="Genomic_DNA"/>
</dbReference>
<keyword evidence="2" id="KW-1003">Cell membrane</keyword>
<comment type="caution">
    <text evidence="9">The sequence shown here is derived from an EMBL/GenBank/DDBJ whole genome shotgun (WGS) entry which is preliminary data.</text>
</comment>
<evidence type="ECO:0000256" key="6">
    <source>
        <dbReference type="ARBA" id="ARBA00023136"/>
    </source>
</evidence>
<organism evidence="9 10">
    <name type="scientific">Gemmata palustris</name>
    <dbReference type="NCBI Taxonomy" id="2822762"/>
    <lineage>
        <taxon>Bacteria</taxon>
        <taxon>Pseudomonadati</taxon>
        <taxon>Planctomycetota</taxon>
        <taxon>Planctomycetia</taxon>
        <taxon>Gemmatales</taxon>
        <taxon>Gemmataceae</taxon>
        <taxon>Gemmata</taxon>
    </lineage>
</organism>
<evidence type="ECO:0000256" key="4">
    <source>
        <dbReference type="ARBA" id="ARBA00022692"/>
    </source>
</evidence>
<sequence>MTSRNVFSLAVLALVGVLLAGQVRQLLADPTVWPPDDFVEYWAAAKLTLNGQNPFDESLLLPLQQSAGRDTPEAIMMWNPPWSLPAVLPLGLLPAREAQLLWLLVHLIVTGFCADRAWLLLGGARERRWIGWAVAFTFMPTVFALSIGQISMFLVLGAVLFLECERRAVKNRSWEYCAGAATVLVAIKPHLAYLLWAGIVVDAVVRGRWRVLAGGAVMGLACALLPLAFNPQVWHQYADAMGNRPPAQWISPTLGSVLRMAFGEQLFRLQFVSVGIGVIWFVWYRWAKRNTWDWTEQLPLLLLVSFVTAPYGAWPFDMVLLLPAVFAMVIGENLPPAPLPEGKGDRTSALKCYLPNHRGARAGSPFTSGRGAGGVGSPPILAGLLAVNLGCLVINLLQLGSFWFLWVSPAVLLLYVVHTQRPHEARANLAPRTAAVTA</sequence>
<dbReference type="InterPro" id="IPR018584">
    <property type="entry name" value="GT87"/>
</dbReference>
<feature type="transmembrane region" description="Helical" evidence="8">
    <location>
        <begin position="133"/>
        <end position="161"/>
    </location>
</feature>
<gene>
    <name evidence="9" type="ORF">J8F10_10410</name>
</gene>
<accession>A0ABS5BS59</accession>
<comment type="similarity">
    <text evidence="7">Belongs to the glycosyltransferase 87 family.</text>
</comment>
<dbReference type="Pfam" id="PF09594">
    <property type="entry name" value="GT87"/>
    <property type="match status" value="1"/>
</dbReference>
<keyword evidence="5 8" id="KW-1133">Transmembrane helix</keyword>
<comment type="subcellular location">
    <subcellularLocation>
        <location evidence="1">Cell membrane</location>
        <topology evidence="1">Multi-pass membrane protein</topology>
    </subcellularLocation>
</comment>
<feature type="transmembrane region" description="Helical" evidence="8">
    <location>
        <begin position="266"/>
        <end position="286"/>
    </location>
</feature>
<feature type="transmembrane region" description="Helical" evidence="8">
    <location>
        <begin position="100"/>
        <end position="121"/>
    </location>
</feature>
<keyword evidence="10" id="KW-1185">Reference proteome</keyword>
<evidence type="ECO:0000256" key="1">
    <source>
        <dbReference type="ARBA" id="ARBA00004651"/>
    </source>
</evidence>
<evidence type="ECO:0000256" key="8">
    <source>
        <dbReference type="SAM" id="Phobius"/>
    </source>
</evidence>
<keyword evidence="3" id="KW-0808">Transferase</keyword>
<evidence type="ECO:0000313" key="10">
    <source>
        <dbReference type="Proteomes" id="UP000676565"/>
    </source>
</evidence>